<proteinExistence type="predicted"/>
<reference evidence="1" key="1">
    <citation type="journal article" date="2014" name="Int. J. Syst. Evol. Microbiol.">
        <title>Complete genome sequence of Corynebacterium casei LMG S-19264T (=DSM 44701T), isolated from a smear-ripened cheese.</title>
        <authorList>
            <consortium name="US DOE Joint Genome Institute (JGI-PGF)"/>
            <person name="Walter F."/>
            <person name="Albersmeier A."/>
            <person name="Kalinowski J."/>
            <person name="Ruckert C."/>
        </authorList>
    </citation>
    <scope>NUCLEOTIDE SEQUENCE</scope>
    <source>
        <strain evidence="1">JCM 3086</strain>
    </source>
</reference>
<gene>
    <name evidence="1" type="ORF">GCM10010121_087860</name>
</gene>
<name>A0A917UKE3_9ACTN</name>
<keyword evidence="2" id="KW-1185">Reference proteome</keyword>
<accession>A0A917UKE3</accession>
<organism evidence="1 2">
    <name type="scientific">Streptomyces brasiliensis</name>
    <dbReference type="NCBI Taxonomy" id="1954"/>
    <lineage>
        <taxon>Bacteria</taxon>
        <taxon>Bacillati</taxon>
        <taxon>Actinomycetota</taxon>
        <taxon>Actinomycetes</taxon>
        <taxon>Kitasatosporales</taxon>
        <taxon>Streptomycetaceae</taxon>
        <taxon>Streptomyces</taxon>
    </lineage>
</organism>
<protein>
    <submittedName>
        <fullName evidence="1">Uncharacterized protein</fullName>
    </submittedName>
</protein>
<dbReference type="EMBL" id="BMQA01000076">
    <property type="protein sequence ID" value="GGJ63665.1"/>
    <property type="molecule type" value="Genomic_DNA"/>
</dbReference>
<evidence type="ECO:0000313" key="2">
    <source>
        <dbReference type="Proteomes" id="UP000657574"/>
    </source>
</evidence>
<sequence length="71" mass="7664">MEGAPVTVQPPGHDGGRRVTIRGEFVGIAYHLLDVVEFLRQKGLPETDTTVEDADLIEWCGGGPNAWTASE</sequence>
<evidence type="ECO:0000313" key="1">
    <source>
        <dbReference type="EMBL" id="GGJ63665.1"/>
    </source>
</evidence>
<comment type="caution">
    <text evidence="1">The sequence shown here is derived from an EMBL/GenBank/DDBJ whole genome shotgun (WGS) entry which is preliminary data.</text>
</comment>
<reference evidence="1" key="2">
    <citation type="submission" date="2020-09" db="EMBL/GenBank/DDBJ databases">
        <authorList>
            <person name="Sun Q."/>
            <person name="Ohkuma M."/>
        </authorList>
    </citation>
    <scope>NUCLEOTIDE SEQUENCE</scope>
    <source>
        <strain evidence="1">JCM 3086</strain>
    </source>
</reference>
<dbReference type="RefSeq" id="WP_189316913.1">
    <property type="nucleotide sequence ID" value="NZ_BMQA01000076.1"/>
</dbReference>
<dbReference type="Proteomes" id="UP000657574">
    <property type="component" value="Unassembled WGS sequence"/>
</dbReference>
<dbReference type="AlphaFoldDB" id="A0A917UKE3"/>